<feature type="chain" id="PRO_5041424731" evidence="1">
    <location>
        <begin position="24"/>
        <end position="71"/>
    </location>
</feature>
<dbReference type="AlphaFoldDB" id="A0AA40B9U2"/>
<feature type="signal peptide" evidence="1">
    <location>
        <begin position="1"/>
        <end position="23"/>
    </location>
</feature>
<comment type="caution">
    <text evidence="2">The sequence shown here is derived from an EMBL/GenBank/DDBJ whole genome shotgun (WGS) entry which is preliminary data.</text>
</comment>
<accession>A0AA40B9U2</accession>
<protein>
    <submittedName>
        <fullName evidence="2">Uncharacterized protein</fullName>
    </submittedName>
</protein>
<organism evidence="2 3">
    <name type="scientific">Lasiosphaeris hirsuta</name>
    <dbReference type="NCBI Taxonomy" id="260670"/>
    <lineage>
        <taxon>Eukaryota</taxon>
        <taxon>Fungi</taxon>
        <taxon>Dikarya</taxon>
        <taxon>Ascomycota</taxon>
        <taxon>Pezizomycotina</taxon>
        <taxon>Sordariomycetes</taxon>
        <taxon>Sordariomycetidae</taxon>
        <taxon>Sordariales</taxon>
        <taxon>Lasiosphaeriaceae</taxon>
        <taxon>Lasiosphaeris</taxon>
    </lineage>
</organism>
<dbReference type="EMBL" id="JAUKUA010000001">
    <property type="protein sequence ID" value="KAK0730239.1"/>
    <property type="molecule type" value="Genomic_DNA"/>
</dbReference>
<sequence>MQTRAVLFLAGLAAGLVIPKVEAWQVMVMDHWQYGTQACHSVLTSCRLSVDCCPDLLCRAFDGESLCTPGG</sequence>
<reference evidence="2" key="1">
    <citation type="submission" date="2023-06" db="EMBL/GenBank/DDBJ databases">
        <title>Genome-scale phylogeny and comparative genomics of the fungal order Sordariales.</title>
        <authorList>
            <consortium name="Lawrence Berkeley National Laboratory"/>
            <person name="Hensen N."/>
            <person name="Bonometti L."/>
            <person name="Westerberg I."/>
            <person name="Brannstrom I.O."/>
            <person name="Guillou S."/>
            <person name="Cros-Aarteil S."/>
            <person name="Calhoun S."/>
            <person name="Haridas S."/>
            <person name="Kuo A."/>
            <person name="Mondo S."/>
            <person name="Pangilinan J."/>
            <person name="Riley R."/>
            <person name="Labutti K."/>
            <person name="Andreopoulos B."/>
            <person name="Lipzen A."/>
            <person name="Chen C."/>
            <person name="Yanf M."/>
            <person name="Daum C."/>
            <person name="Ng V."/>
            <person name="Clum A."/>
            <person name="Steindorff A."/>
            <person name="Ohm R."/>
            <person name="Martin F."/>
            <person name="Silar P."/>
            <person name="Natvig D."/>
            <person name="Lalanne C."/>
            <person name="Gautier V."/>
            <person name="Ament-Velasquez S.L."/>
            <person name="Kruys A."/>
            <person name="Hutchinson M.I."/>
            <person name="Powell A.J."/>
            <person name="Barry K."/>
            <person name="Miller A.N."/>
            <person name="Grigoriev I.V."/>
            <person name="Debuchy R."/>
            <person name="Gladieux P."/>
            <person name="Thoren M.H."/>
            <person name="Johannesson H."/>
        </authorList>
    </citation>
    <scope>NUCLEOTIDE SEQUENCE</scope>
    <source>
        <strain evidence="2">SMH4607-1</strain>
    </source>
</reference>
<evidence type="ECO:0000313" key="3">
    <source>
        <dbReference type="Proteomes" id="UP001172102"/>
    </source>
</evidence>
<evidence type="ECO:0000313" key="2">
    <source>
        <dbReference type="EMBL" id="KAK0730239.1"/>
    </source>
</evidence>
<name>A0AA40B9U2_9PEZI</name>
<proteinExistence type="predicted"/>
<keyword evidence="1" id="KW-0732">Signal</keyword>
<gene>
    <name evidence="2" type="ORF">B0H67DRAFT_26485</name>
</gene>
<dbReference type="Proteomes" id="UP001172102">
    <property type="component" value="Unassembled WGS sequence"/>
</dbReference>
<evidence type="ECO:0000256" key="1">
    <source>
        <dbReference type="SAM" id="SignalP"/>
    </source>
</evidence>
<keyword evidence="3" id="KW-1185">Reference proteome</keyword>